<comment type="caution">
    <text evidence="2">The sequence shown here is derived from an EMBL/GenBank/DDBJ whole genome shotgun (WGS) entry which is preliminary data.</text>
</comment>
<dbReference type="AlphaFoldDB" id="A0A5B0S201"/>
<reference evidence="3 4" key="1">
    <citation type="submission" date="2019-05" db="EMBL/GenBank/DDBJ databases">
        <title>Emergence of the Ug99 lineage of the wheat stem rust pathogen through somatic hybridization.</title>
        <authorList>
            <person name="Li F."/>
            <person name="Upadhyaya N.M."/>
            <person name="Sperschneider J."/>
            <person name="Matny O."/>
            <person name="Nguyen-Phuc H."/>
            <person name="Mago R."/>
            <person name="Raley C."/>
            <person name="Miller M.E."/>
            <person name="Silverstein K.A.T."/>
            <person name="Henningsen E."/>
            <person name="Hirsch C.D."/>
            <person name="Visser B."/>
            <person name="Pretorius Z.A."/>
            <person name="Steffenson B.J."/>
            <person name="Schwessinger B."/>
            <person name="Dodds P.N."/>
            <person name="Figueroa M."/>
        </authorList>
    </citation>
    <scope>NUCLEOTIDE SEQUENCE [LARGE SCALE GENOMIC DNA]</scope>
    <source>
        <strain evidence="1">21-0</strain>
        <strain evidence="2 4">Ug99</strain>
    </source>
</reference>
<dbReference type="EMBL" id="VSWC01000067">
    <property type="protein sequence ID" value="KAA1096402.1"/>
    <property type="molecule type" value="Genomic_DNA"/>
</dbReference>
<keyword evidence="3" id="KW-1185">Reference proteome</keyword>
<dbReference type="Proteomes" id="UP000324748">
    <property type="component" value="Unassembled WGS sequence"/>
</dbReference>
<accession>A0A5B0S201</accession>
<evidence type="ECO:0000313" key="3">
    <source>
        <dbReference type="Proteomes" id="UP000324748"/>
    </source>
</evidence>
<evidence type="ECO:0000313" key="1">
    <source>
        <dbReference type="EMBL" id="KAA1096402.1"/>
    </source>
</evidence>
<evidence type="ECO:0000313" key="2">
    <source>
        <dbReference type="EMBL" id="KAA1132030.1"/>
    </source>
</evidence>
<organism evidence="2 4">
    <name type="scientific">Puccinia graminis f. sp. tritici</name>
    <dbReference type="NCBI Taxonomy" id="56615"/>
    <lineage>
        <taxon>Eukaryota</taxon>
        <taxon>Fungi</taxon>
        <taxon>Dikarya</taxon>
        <taxon>Basidiomycota</taxon>
        <taxon>Pucciniomycotina</taxon>
        <taxon>Pucciniomycetes</taxon>
        <taxon>Pucciniales</taxon>
        <taxon>Pucciniaceae</taxon>
        <taxon>Puccinia</taxon>
    </lineage>
</organism>
<dbReference type="Proteomes" id="UP000325313">
    <property type="component" value="Unassembled WGS sequence"/>
</dbReference>
<proteinExistence type="predicted"/>
<dbReference type="EMBL" id="VDEP01000102">
    <property type="protein sequence ID" value="KAA1132030.1"/>
    <property type="molecule type" value="Genomic_DNA"/>
</dbReference>
<evidence type="ECO:0000313" key="4">
    <source>
        <dbReference type="Proteomes" id="UP000325313"/>
    </source>
</evidence>
<sequence length="50" mass="5739">MILLKARLKFYLVDEAMDGNGIIFLTLNRRLLKTRAQNITANRVKESSSD</sequence>
<name>A0A5B0S201_PUCGR</name>
<gene>
    <name evidence="1" type="ORF">PGT21_015532</name>
    <name evidence="2" type="ORF">PGTUg99_036169</name>
</gene>
<protein>
    <submittedName>
        <fullName evidence="2">Uncharacterized protein</fullName>
    </submittedName>
</protein>